<sequence>MSEHKRVRTHYSQLPEEEKEWLRARKKTLAAEWKEKESQLVFVDIQQVDDLANPIEVENLSSFSAAQIYNHRNLTAAASGSSTLQPHNRQDEYCMAIFKPPKAMRGGIPICFPQFGNCGSHGICKEQNMDHRRESSSFTPQMIRLENPLLTCYSNHLKKI</sequence>
<gene>
    <name evidence="1" type="ORF">Vadar_021692</name>
</gene>
<comment type="caution">
    <text evidence="1">The sequence shown here is derived from an EMBL/GenBank/DDBJ whole genome shotgun (WGS) entry which is preliminary data.</text>
</comment>
<evidence type="ECO:0000313" key="1">
    <source>
        <dbReference type="EMBL" id="KAH7852195.1"/>
    </source>
</evidence>
<evidence type="ECO:0000313" key="2">
    <source>
        <dbReference type="Proteomes" id="UP000828048"/>
    </source>
</evidence>
<keyword evidence="2" id="KW-1185">Reference proteome</keyword>
<organism evidence="1 2">
    <name type="scientific">Vaccinium darrowii</name>
    <dbReference type="NCBI Taxonomy" id="229202"/>
    <lineage>
        <taxon>Eukaryota</taxon>
        <taxon>Viridiplantae</taxon>
        <taxon>Streptophyta</taxon>
        <taxon>Embryophyta</taxon>
        <taxon>Tracheophyta</taxon>
        <taxon>Spermatophyta</taxon>
        <taxon>Magnoliopsida</taxon>
        <taxon>eudicotyledons</taxon>
        <taxon>Gunneridae</taxon>
        <taxon>Pentapetalae</taxon>
        <taxon>asterids</taxon>
        <taxon>Ericales</taxon>
        <taxon>Ericaceae</taxon>
        <taxon>Vaccinioideae</taxon>
        <taxon>Vaccinieae</taxon>
        <taxon>Vaccinium</taxon>
    </lineage>
</organism>
<dbReference type="EMBL" id="CM037158">
    <property type="protein sequence ID" value="KAH7852195.1"/>
    <property type="molecule type" value="Genomic_DNA"/>
</dbReference>
<proteinExistence type="predicted"/>
<name>A0ACB7YHB3_9ERIC</name>
<accession>A0ACB7YHB3</accession>
<reference evidence="1 2" key="1">
    <citation type="journal article" date="2021" name="Hortic Res">
        <title>High-quality reference genome and annotation aids understanding of berry development for evergreen blueberry (Vaccinium darrowii).</title>
        <authorList>
            <person name="Yu J."/>
            <person name="Hulse-Kemp A.M."/>
            <person name="Babiker E."/>
            <person name="Staton M."/>
        </authorList>
    </citation>
    <scope>NUCLEOTIDE SEQUENCE [LARGE SCALE GENOMIC DNA]</scope>
    <source>
        <strain evidence="2">cv. NJ 8807/NJ 8810</strain>
        <tissue evidence="1">Young leaf</tissue>
    </source>
</reference>
<protein>
    <submittedName>
        <fullName evidence="1">Uncharacterized protein</fullName>
    </submittedName>
</protein>
<dbReference type="Proteomes" id="UP000828048">
    <property type="component" value="Chromosome 8"/>
</dbReference>